<dbReference type="EMBL" id="MU004194">
    <property type="protein sequence ID" value="KAF2492101.1"/>
    <property type="molecule type" value="Genomic_DNA"/>
</dbReference>
<feature type="transmembrane region" description="Helical" evidence="1">
    <location>
        <begin position="308"/>
        <end position="330"/>
    </location>
</feature>
<dbReference type="Pfam" id="PF01757">
    <property type="entry name" value="Acyl_transf_3"/>
    <property type="match status" value="1"/>
</dbReference>
<feature type="transmembrane region" description="Helical" evidence="1">
    <location>
        <begin position="177"/>
        <end position="198"/>
    </location>
</feature>
<evidence type="ECO:0000259" key="2">
    <source>
        <dbReference type="Pfam" id="PF01757"/>
    </source>
</evidence>
<feature type="domain" description="Acyltransferase 3" evidence="2">
    <location>
        <begin position="10"/>
        <end position="401"/>
    </location>
</feature>
<reference evidence="3" key="1">
    <citation type="journal article" date="2020" name="Stud. Mycol.">
        <title>101 Dothideomycetes genomes: a test case for predicting lifestyles and emergence of pathogens.</title>
        <authorList>
            <person name="Haridas S."/>
            <person name="Albert R."/>
            <person name="Binder M."/>
            <person name="Bloem J."/>
            <person name="Labutti K."/>
            <person name="Salamov A."/>
            <person name="Andreopoulos B."/>
            <person name="Baker S."/>
            <person name="Barry K."/>
            <person name="Bills G."/>
            <person name="Bluhm B."/>
            <person name="Cannon C."/>
            <person name="Castanera R."/>
            <person name="Culley D."/>
            <person name="Daum C."/>
            <person name="Ezra D."/>
            <person name="Gonzalez J."/>
            <person name="Henrissat B."/>
            <person name="Kuo A."/>
            <person name="Liang C."/>
            <person name="Lipzen A."/>
            <person name="Lutzoni F."/>
            <person name="Magnuson J."/>
            <person name="Mondo S."/>
            <person name="Nolan M."/>
            <person name="Ohm R."/>
            <person name="Pangilinan J."/>
            <person name="Park H.-J."/>
            <person name="Ramirez L."/>
            <person name="Alfaro M."/>
            <person name="Sun H."/>
            <person name="Tritt A."/>
            <person name="Yoshinaga Y."/>
            <person name="Zwiers L.-H."/>
            <person name="Turgeon B."/>
            <person name="Goodwin S."/>
            <person name="Spatafora J."/>
            <person name="Crous P."/>
            <person name="Grigoriev I."/>
        </authorList>
    </citation>
    <scope>NUCLEOTIDE SEQUENCE</scope>
    <source>
        <strain evidence="3">CBS 269.34</strain>
    </source>
</reference>
<dbReference type="AlphaFoldDB" id="A0A6A6QIP3"/>
<feature type="transmembrane region" description="Helical" evidence="1">
    <location>
        <begin position="254"/>
        <end position="273"/>
    </location>
</feature>
<evidence type="ECO:0000313" key="4">
    <source>
        <dbReference type="Proteomes" id="UP000799750"/>
    </source>
</evidence>
<keyword evidence="1" id="KW-0812">Transmembrane</keyword>
<feature type="transmembrane region" description="Helical" evidence="1">
    <location>
        <begin position="342"/>
        <end position="362"/>
    </location>
</feature>
<keyword evidence="1" id="KW-0472">Membrane</keyword>
<dbReference type="GO" id="GO:0016747">
    <property type="term" value="F:acyltransferase activity, transferring groups other than amino-acyl groups"/>
    <property type="evidence" value="ECO:0007669"/>
    <property type="project" value="InterPro"/>
</dbReference>
<dbReference type="InterPro" id="IPR002656">
    <property type="entry name" value="Acyl_transf_3_dom"/>
</dbReference>
<evidence type="ECO:0000313" key="3">
    <source>
        <dbReference type="EMBL" id="KAF2492101.1"/>
    </source>
</evidence>
<feature type="transmembrane region" description="Helical" evidence="1">
    <location>
        <begin position="389"/>
        <end position="409"/>
    </location>
</feature>
<sequence>MGRENARSVKWVEGLRGIASVLVIVTHLARAFDYLLFWPKDNADTTPRLLQYPIIRVPWQGRIGVPIFAFLTGFVCALKPLKLSQAGNLHAAYEAIAKSAFRRPPRLILPATIALLISWVFTVFGGYRASSRCDSYWVRFDSPIQEETLWLEVVRLFNTIRSTWTTNENIYDRHQWAMLRLLVGAFQVYITLAATMAMRLRYRIAVYMGMMLYWWQDAAQMSETFGVQLYFGMLISDLSQQSSIQTFISSHRRALNYLAAPTLITCGLYFASYPQEHQEWEPWSAYLQSLVPYFIPEALHPGEHGRRFTAIGTDLCIVGVFLSPAARLALEQPWLMWLGRHSFAVYLIHGTILRTVGIWIVYGISGEPWHQAAEGEKQHWLHRQGGAPAVWVSMVTFVTLTYAGAWLWMRYVDEACARATQWLEAKVFASEDEGELEKAREQRGPLLV</sequence>
<keyword evidence="1" id="KW-1133">Transmembrane helix</keyword>
<organism evidence="3 4">
    <name type="scientific">Lophium mytilinum</name>
    <dbReference type="NCBI Taxonomy" id="390894"/>
    <lineage>
        <taxon>Eukaryota</taxon>
        <taxon>Fungi</taxon>
        <taxon>Dikarya</taxon>
        <taxon>Ascomycota</taxon>
        <taxon>Pezizomycotina</taxon>
        <taxon>Dothideomycetes</taxon>
        <taxon>Pleosporomycetidae</taxon>
        <taxon>Mytilinidiales</taxon>
        <taxon>Mytilinidiaceae</taxon>
        <taxon>Lophium</taxon>
    </lineage>
</organism>
<feature type="transmembrane region" description="Helical" evidence="1">
    <location>
        <begin position="107"/>
        <end position="127"/>
    </location>
</feature>
<dbReference type="PANTHER" id="PTHR23028:SF128">
    <property type="entry name" value="ACYLTRANSFERASE 3 DOMAIN-CONTAINING PROTEIN"/>
    <property type="match status" value="1"/>
</dbReference>
<gene>
    <name evidence="3" type="ORF">BU16DRAFT_542024</name>
</gene>
<dbReference type="OrthoDB" id="5405781at2759"/>
<protein>
    <recommendedName>
        <fullName evidence="2">Acyltransferase 3 domain-containing protein</fullName>
    </recommendedName>
</protein>
<dbReference type="InterPro" id="IPR050879">
    <property type="entry name" value="Acyltransferase_3"/>
</dbReference>
<dbReference type="PANTHER" id="PTHR23028">
    <property type="entry name" value="ACETYLTRANSFERASE"/>
    <property type="match status" value="1"/>
</dbReference>
<accession>A0A6A6QIP3</accession>
<keyword evidence="4" id="KW-1185">Reference proteome</keyword>
<name>A0A6A6QIP3_9PEZI</name>
<evidence type="ECO:0000256" key="1">
    <source>
        <dbReference type="SAM" id="Phobius"/>
    </source>
</evidence>
<dbReference type="Proteomes" id="UP000799750">
    <property type="component" value="Unassembled WGS sequence"/>
</dbReference>
<proteinExistence type="predicted"/>